<evidence type="ECO:0000313" key="11">
    <source>
        <dbReference type="EMBL" id="NUN85729.1"/>
    </source>
</evidence>
<dbReference type="CDD" id="cd06171">
    <property type="entry name" value="Sigma70_r4"/>
    <property type="match status" value="1"/>
</dbReference>
<keyword evidence="5 6" id="KW-0804">Transcription</keyword>
<dbReference type="InterPro" id="IPR007627">
    <property type="entry name" value="RNA_pol_sigma70_r2"/>
</dbReference>
<feature type="domain" description="RNA polymerase sigma-70" evidence="7">
    <location>
        <begin position="46"/>
        <end position="59"/>
    </location>
</feature>
<evidence type="ECO:0000259" key="7">
    <source>
        <dbReference type="PROSITE" id="PS00715"/>
    </source>
</evidence>
<name>A0A174PMV6_9FIRM</name>
<dbReference type="GO" id="GO:0003677">
    <property type="term" value="F:DNA binding"/>
    <property type="evidence" value="ECO:0007669"/>
    <property type="project" value="UniProtKB-KW"/>
</dbReference>
<dbReference type="NCBIfam" id="NF004052">
    <property type="entry name" value="PRK05572.1"/>
    <property type="match status" value="1"/>
</dbReference>
<dbReference type="RefSeq" id="WP_008372953.1">
    <property type="nucleotide sequence ID" value="NZ_BSCI01000016.1"/>
</dbReference>
<dbReference type="InterPro" id="IPR014236">
    <property type="entry name" value="RNA_pol_sigma-F"/>
</dbReference>
<dbReference type="InterPro" id="IPR013325">
    <property type="entry name" value="RNA_pol_sigma_r2"/>
</dbReference>
<evidence type="ECO:0000313" key="13">
    <source>
        <dbReference type="EMBL" id="RGU46671.1"/>
    </source>
</evidence>
<reference evidence="10" key="5">
    <citation type="submission" date="2022-09" db="EMBL/GenBank/DDBJ databases">
        <title>Draft genome sequence of Coprococcus comes strain 31264.</title>
        <authorList>
            <person name="Atsushi H."/>
            <person name="Moriya O."/>
            <person name="Mitsuo S."/>
        </authorList>
    </citation>
    <scope>NUCLEOTIDE SEQUENCE</scope>
    <source>
        <strain evidence="10">JCM 31264</strain>
    </source>
</reference>
<evidence type="ECO:0000256" key="2">
    <source>
        <dbReference type="ARBA" id="ARBA00023015"/>
    </source>
</evidence>
<feature type="domain" description="RNA polymerase sigma-70" evidence="8">
    <location>
        <begin position="207"/>
        <end position="233"/>
    </location>
</feature>
<dbReference type="EMBL" id="QRXY01000004">
    <property type="protein sequence ID" value="RGU46671.1"/>
    <property type="molecule type" value="Genomic_DNA"/>
</dbReference>
<comment type="function">
    <text evidence="6">Sigma factors are initiation factors that promote the attachment of RNA polymerase to specific initiation sites and are then released.</text>
</comment>
<dbReference type="Gene3D" id="1.20.120.1810">
    <property type="match status" value="1"/>
</dbReference>
<dbReference type="AlphaFoldDB" id="A0A174PMV6"/>
<dbReference type="EMBL" id="CYXR01000008">
    <property type="protein sequence ID" value="CUM89808.1"/>
    <property type="molecule type" value="Genomic_DNA"/>
</dbReference>
<dbReference type="EMBL" id="QRHO01000017">
    <property type="protein sequence ID" value="RHF82152.1"/>
    <property type="molecule type" value="Genomic_DNA"/>
</dbReference>
<dbReference type="Proteomes" id="UP000554488">
    <property type="component" value="Unassembled WGS sequence"/>
</dbReference>
<evidence type="ECO:0000313" key="19">
    <source>
        <dbReference type="Proteomes" id="UP000285693"/>
    </source>
</evidence>
<dbReference type="SUPFAM" id="SSF88659">
    <property type="entry name" value="Sigma3 and sigma4 domains of RNA polymerase sigma factors"/>
    <property type="match status" value="2"/>
</dbReference>
<evidence type="ECO:0000313" key="18">
    <source>
        <dbReference type="Proteomes" id="UP000284579"/>
    </source>
</evidence>
<dbReference type="EMBL" id="QSOV01000008">
    <property type="protein sequence ID" value="RGJ23213.1"/>
    <property type="molecule type" value="Genomic_DNA"/>
</dbReference>
<dbReference type="GO" id="GO:0016987">
    <property type="term" value="F:sigma factor activity"/>
    <property type="evidence" value="ECO:0007669"/>
    <property type="project" value="UniProtKB-KW"/>
</dbReference>
<dbReference type="Pfam" id="PF04539">
    <property type="entry name" value="Sigma70_r3"/>
    <property type="match status" value="1"/>
</dbReference>
<dbReference type="PROSITE" id="PS00716">
    <property type="entry name" value="SIGMA70_2"/>
    <property type="match status" value="1"/>
</dbReference>
<evidence type="ECO:0000259" key="8">
    <source>
        <dbReference type="PROSITE" id="PS00716"/>
    </source>
</evidence>
<dbReference type="GeneID" id="92823939"/>
<evidence type="ECO:0000313" key="10">
    <source>
        <dbReference type="EMBL" id="GLG87948.1"/>
    </source>
</evidence>
<dbReference type="Proteomes" id="UP000260655">
    <property type="component" value="Unassembled WGS sequence"/>
</dbReference>
<evidence type="ECO:0000313" key="14">
    <source>
        <dbReference type="EMBL" id="RHF82152.1"/>
    </source>
</evidence>
<dbReference type="InterPro" id="IPR014284">
    <property type="entry name" value="RNA_pol_sigma-70_dom"/>
</dbReference>
<dbReference type="PROSITE" id="PS00715">
    <property type="entry name" value="SIGMA70_1"/>
    <property type="match status" value="1"/>
</dbReference>
<evidence type="ECO:0000256" key="4">
    <source>
        <dbReference type="ARBA" id="ARBA00023125"/>
    </source>
</evidence>
<dbReference type="InterPro" id="IPR050239">
    <property type="entry name" value="Sigma-70_RNA_pol_init_factors"/>
</dbReference>
<dbReference type="EMBL" id="BSCI01000016">
    <property type="protein sequence ID" value="GLG87948.1"/>
    <property type="molecule type" value="Genomic_DNA"/>
</dbReference>
<evidence type="ECO:0000313" key="16">
    <source>
        <dbReference type="Proteomes" id="UP000095727"/>
    </source>
</evidence>
<dbReference type="PIRSF" id="PIRSF000770">
    <property type="entry name" value="RNA_pol_sigma-SigE/K"/>
    <property type="match status" value="1"/>
</dbReference>
<sequence>MDHTIALIRRAHEGDENARAQLVEENTGLIWCVVKRFYGRGTEAEDLFQIGSIGLLKAIDKFDLGYDVKFSTYAVPMITGEIKRFLRDDGMLKVSRSLKEIAYKAYQAKEALTEKLGREPLLEEIAEETGVEKEELVMAMEAAGEVESLHRPVGMKDGNEVMLLEKIADTGGAEEKILDHLLLTELIKELKKDERKLLYLRYFADKTQTEIGEELGISQVQVSRMEKKILKTMREHAKE</sequence>
<dbReference type="Gene3D" id="1.10.10.10">
    <property type="entry name" value="Winged helix-like DNA-binding domain superfamily/Winged helix DNA-binding domain"/>
    <property type="match status" value="2"/>
</dbReference>
<dbReference type="InterPro" id="IPR036388">
    <property type="entry name" value="WH-like_DNA-bd_sf"/>
</dbReference>
<reference evidence="11 21" key="3">
    <citation type="submission" date="2020-04" db="EMBL/GenBank/DDBJ databases">
        <authorList>
            <person name="Pieper L."/>
        </authorList>
    </citation>
    <scope>NUCLEOTIDE SEQUENCE [LARGE SCALE GENOMIC DNA]</scope>
    <source>
        <strain evidence="11 21">F22</strain>
    </source>
</reference>
<dbReference type="GO" id="GO:0006352">
    <property type="term" value="P:DNA-templated transcription initiation"/>
    <property type="evidence" value="ECO:0007669"/>
    <property type="project" value="InterPro"/>
</dbReference>
<dbReference type="NCBIfam" id="TIGR02980">
    <property type="entry name" value="SigBFG"/>
    <property type="match status" value="1"/>
</dbReference>
<proteinExistence type="inferred from homology"/>
<reference evidence="10" key="6">
    <citation type="submission" date="2022-11" db="EMBL/GenBank/DDBJ databases">
        <title>Draft genome sequence of Coprococcus comes strain 31264.</title>
        <authorList>
            <person name="Hisatomi A."/>
            <person name="Ohkuma M."/>
            <person name="Sakamoto M."/>
        </authorList>
    </citation>
    <scope>NUCLEOTIDE SEQUENCE</scope>
    <source>
        <strain evidence="10">JCM 31264</strain>
    </source>
</reference>
<reference evidence="11 21" key="4">
    <citation type="submission" date="2020-07" db="EMBL/GenBank/DDBJ databases">
        <title>Bacterial metabolism rescues the inhibition of intestinal drug absorption by food and drug additives.</title>
        <authorList>
            <person name="Zou L."/>
            <person name="Spanogiannopoulos P."/>
            <person name="Chien H.-C."/>
            <person name="Pieper L.M."/>
            <person name="Cai W."/>
            <person name="Khuri N."/>
            <person name="Pottel J."/>
            <person name="Vora B."/>
            <person name="Ni Z."/>
            <person name="Tsakalozou E."/>
            <person name="Zhang W."/>
            <person name="Shoichet B.K."/>
            <person name="Giacomini K.M."/>
            <person name="Turnbaugh P.J."/>
        </authorList>
    </citation>
    <scope>NUCLEOTIDE SEQUENCE [LARGE SCALE GENOMIC DNA]</scope>
    <source>
        <strain evidence="11 21">F22</strain>
    </source>
</reference>
<dbReference type="EMBL" id="JABWDC010000009">
    <property type="protein sequence ID" value="NUN85729.1"/>
    <property type="molecule type" value="Genomic_DNA"/>
</dbReference>
<dbReference type="Proteomes" id="UP001145109">
    <property type="component" value="Unassembled WGS sequence"/>
</dbReference>
<evidence type="ECO:0000256" key="5">
    <source>
        <dbReference type="ARBA" id="ARBA00023163"/>
    </source>
</evidence>
<dbReference type="SUPFAM" id="SSF88946">
    <property type="entry name" value="Sigma2 domain of RNA polymerase sigma factors"/>
    <property type="match status" value="1"/>
</dbReference>
<comment type="similarity">
    <text evidence="6">Belongs to the sigma-70 factor family.</text>
</comment>
<evidence type="ECO:0000313" key="20">
    <source>
        <dbReference type="Proteomes" id="UP000286595"/>
    </source>
</evidence>
<dbReference type="InterPro" id="IPR007624">
    <property type="entry name" value="RNA_pol_sigma70_r3"/>
</dbReference>
<organism evidence="11 21">
    <name type="scientific">Coprococcus comes</name>
    <dbReference type="NCBI Taxonomy" id="410072"/>
    <lineage>
        <taxon>Bacteria</taxon>
        <taxon>Bacillati</taxon>
        <taxon>Bacillota</taxon>
        <taxon>Clostridia</taxon>
        <taxon>Lachnospirales</taxon>
        <taxon>Lachnospiraceae</taxon>
        <taxon>Coprococcus</taxon>
    </lineage>
</organism>
<dbReference type="InterPro" id="IPR007630">
    <property type="entry name" value="RNA_pol_sigma70_r4"/>
</dbReference>
<dbReference type="NCBIfam" id="TIGR02937">
    <property type="entry name" value="sigma70-ECF"/>
    <property type="match status" value="1"/>
</dbReference>
<dbReference type="InterPro" id="IPR013324">
    <property type="entry name" value="RNA_pol_sigma_r3/r4-like"/>
</dbReference>
<evidence type="ECO:0000313" key="12">
    <source>
        <dbReference type="EMBL" id="RGJ23213.1"/>
    </source>
</evidence>
<dbReference type="Proteomes" id="UP000284579">
    <property type="component" value="Unassembled WGS sequence"/>
</dbReference>
<dbReference type="Pfam" id="PF04545">
    <property type="entry name" value="Sigma70_r4"/>
    <property type="match status" value="1"/>
</dbReference>
<keyword evidence="4 6" id="KW-0238">DNA-binding</keyword>
<dbReference type="Pfam" id="PF04542">
    <property type="entry name" value="Sigma70_r2"/>
    <property type="match status" value="1"/>
</dbReference>
<evidence type="ECO:0000313" key="21">
    <source>
        <dbReference type="Proteomes" id="UP000554488"/>
    </source>
</evidence>
<gene>
    <name evidence="11" type="primary">sigF</name>
    <name evidence="9" type="synonym">sigF_1</name>
    <name evidence="10" type="ORF">comes_24940</name>
    <name evidence="15" type="ORF">DW252_06230</name>
    <name evidence="14" type="ORF">DW656_11775</name>
    <name evidence="13" type="ORF">DWW65_04535</name>
    <name evidence="12" type="ORF">DXD67_09290</name>
    <name evidence="9" type="ORF">ERS852574_01439</name>
    <name evidence="11" type="ORF">HUU93_03780</name>
</gene>
<evidence type="ECO:0000313" key="15">
    <source>
        <dbReference type="EMBL" id="RHG61300.1"/>
    </source>
</evidence>
<dbReference type="EMBL" id="QRIM01000005">
    <property type="protein sequence ID" value="RHG61300.1"/>
    <property type="molecule type" value="Genomic_DNA"/>
</dbReference>
<keyword evidence="3 6" id="KW-0731">Sigma factor</keyword>
<protein>
    <recommendedName>
        <fullName evidence="6">RNA polymerase sigma factor</fullName>
    </recommendedName>
</protein>
<dbReference type="Proteomes" id="UP000285693">
    <property type="component" value="Unassembled WGS sequence"/>
</dbReference>
<evidence type="ECO:0000256" key="6">
    <source>
        <dbReference type="RuleBase" id="RU362124"/>
    </source>
</evidence>
<dbReference type="NCBIfam" id="TIGR02885">
    <property type="entry name" value="spore_sigF"/>
    <property type="match status" value="1"/>
</dbReference>
<dbReference type="Proteomes" id="UP000095727">
    <property type="component" value="Unassembled WGS sequence"/>
</dbReference>
<dbReference type="GO" id="GO:0030435">
    <property type="term" value="P:sporulation resulting in formation of a cellular spore"/>
    <property type="evidence" value="ECO:0007669"/>
    <property type="project" value="UniProtKB-KW"/>
</dbReference>
<dbReference type="InterPro" id="IPR014322">
    <property type="entry name" value="RNA_pol_sigma-B/F/G"/>
</dbReference>
<accession>A0A174PMV6</accession>
<evidence type="ECO:0000313" key="9">
    <source>
        <dbReference type="EMBL" id="CUM89808.1"/>
    </source>
</evidence>
<dbReference type="Proteomes" id="UP000286595">
    <property type="component" value="Unassembled WGS sequence"/>
</dbReference>
<evidence type="ECO:0000313" key="17">
    <source>
        <dbReference type="Proteomes" id="UP000260655"/>
    </source>
</evidence>
<reference evidence="17 18" key="2">
    <citation type="submission" date="2018-08" db="EMBL/GenBank/DDBJ databases">
        <title>A genome reference for cultivated species of the human gut microbiota.</title>
        <authorList>
            <person name="Zou Y."/>
            <person name="Xue W."/>
            <person name="Luo G."/>
        </authorList>
    </citation>
    <scope>NUCLEOTIDE SEQUENCE [LARGE SCALE GENOMIC DNA]</scope>
    <source>
        <strain evidence="13 19">AF16-31</strain>
        <strain evidence="15 20">AM22-12LB</strain>
        <strain evidence="14 18">AM23-3</strain>
        <strain evidence="12 17">TM07-19</strain>
    </source>
</reference>
<keyword evidence="2 6" id="KW-0805">Transcription regulation</keyword>
<keyword evidence="1" id="KW-0749">Sporulation</keyword>
<evidence type="ECO:0000256" key="3">
    <source>
        <dbReference type="ARBA" id="ARBA00023082"/>
    </source>
</evidence>
<dbReference type="OrthoDB" id="9809557at2"/>
<reference evidence="9 16" key="1">
    <citation type="submission" date="2015-09" db="EMBL/GenBank/DDBJ databases">
        <authorList>
            <consortium name="Pathogen Informatics"/>
        </authorList>
    </citation>
    <scope>NUCLEOTIDE SEQUENCE [LARGE SCALE GENOMIC DNA]</scope>
    <source>
        <strain evidence="9 16">2789STDY5834962</strain>
    </source>
</reference>
<evidence type="ECO:0000256" key="1">
    <source>
        <dbReference type="ARBA" id="ARBA00022969"/>
    </source>
</evidence>
<dbReference type="PANTHER" id="PTHR30603:SF19">
    <property type="entry name" value="RNA POLYMERASE SIGMA-F FACTOR"/>
    <property type="match status" value="1"/>
</dbReference>
<dbReference type="PRINTS" id="PR00046">
    <property type="entry name" value="SIGMA70FCT"/>
</dbReference>
<dbReference type="InterPro" id="IPR000943">
    <property type="entry name" value="RNA_pol_sigma70"/>
</dbReference>
<dbReference type="PANTHER" id="PTHR30603">
    <property type="entry name" value="RNA POLYMERASE SIGMA FACTOR RPO"/>
    <property type="match status" value="1"/>
</dbReference>